<sequence length="167" mass="18544">MTGPLHSDWPEVELDPLRRLKVIASASKYPSYGERLFDVPVDRLWAVVSDLESELPHILPGLRSFTVTGSEKDRLTGRAVSAVGHSEHFDVVLRPGWCLMQSKALVGAMAAVTEGEGTRFAFFSSLRFPGGQVVDRVRRLRAEQRTGVLFDRLQQRLDARSLPGGTE</sequence>
<dbReference type="EMBL" id="BNEE01000006">
    <property type="protein sequence ID" value="GHI86210.1"/>
    <property type="molecule type" value="Genomic_DNA"/>
</dbReference>
<dbReference type="RefSeq" id="WP_157853319.1">
    <property type="nucleotide sequence ID" value="NZ_BNEE01000006.1"/>
</dbReference>
<dbReference type="AlphaFoldDB" id="A0A919LCS0"/>
<dbReference type="OrthoDB" id="3695461at2"/>
<protein>
    <submittedName>
        <fullName evidence="1">Uncharacterized protein</fullName>
    </submittedName>
</protein>
<name>A0A919LCS0_9ACTN</name>
<keyword evidence="2" id="KW-1185">Reference proteome</keyword>
<evidence type="ECO:0000313" key="1">
    <source>
        <dbReference type="EMBL" id="GHI86210.1"/>
    </source>
</evidence>
<reference evidence="1" key="1">
    <citation type="submission" date="2020-09" db="EMBL/GenBank/DDBJ databases">
        <title>Whole genome shotgun sequence of Streptomyces xanthophaeus NBRC 12829.</title>
        <authorList>
            <person name="Komaki H."/>
            <person name="Tamura T."/>
        </authorList>
    </citation>
    <scope>NUCLEOTIDE SEQUENCE</scope>
    <source>
        <strain evidence="1">NBRC 12829</strain>
    </source>
</reference>
<dbReference type="SUPFAM" id="SSF55961">
    <property type="entry name" value="Bet v1-like"/>
    <property type="match status" value="1"/>
</dbReference>
<comment type="caution">
    <text evidence="1">The sequence shown here is derived from an EMBL/GenBank/DDBJ whole genome shotgun (WGS) entry which is preliminary data.</text>
</comment>
<gene>
    <name evidence="1" type="ORF">Sxan_35740</name>
</gene>
<dbReference type="Proteomes" id="UP000600026">
    <property type="component" value="Unassembled WGS sequence"/>
</dbReference>
<organism evidence="1 2">
    <name type="scientific">Streptomyces xanthophaeus</name>
    <dbReference type="NCBI Taxonomy" id="67385"/>
    <lineage>
        <taxon>Bacteria</taxon>
        <taxon>Bacillati</taxon>
        <taxon>Actinomycetota</taxon>
        <taxon>Actinomycetes</taxon>
        <taxon>Kitasatosporales</taxon>
        <taxon>Streptomycetaceae</taxon>
        <taxon>Streptomyces</taxon>
    </lineage>
</organism>
<evidence type="ECO:0000313" key="2">
    <source>
        <dbReference type="Proteomes" id="UP000600026"/>
    </source>
</evidence>
<proteinExistence type="predicted"/>
<accession>A0A919LCS0</accession>